<evidence type="ECO:0000259" key="10">
    <source>
        <dbReference type="Pfam" id="PF00266"/>
    </source>
</evidence>
<feature type="domain" description="Aminotransferase class V" evidence="10">
    <location>
        <begin position="146"/>
        <end position="432"/>
    </location>
</feature>
<dbReference type="InterPro" id="IPR010970">
    <property type="entry name" value="Cys_dSase_SufS"/>
</dbReference>
<reference evidence="13 14" key="1">
    <citation type="submission" date="2020-10" db="EMBL/GenBank/DDBJ databases">
        <title>Connecting structure to function with the recovery of over 1000 high-quality activated sludge metagenome-assembled genomes encoding full-length rRNA genes using long-read sequencing.</title>
        <authorList>
            <person name="Singleton C.M."/>
            <person name="Petriglieri F."/>
            <person name="Kristensen J.M."/>
            <person name="Kirkegaard R.H."/>
            <person name="Michaelsen T.Y."/>
            <person name="Andersen M.H."/>
            <person name="Karst S.M."/>
            <person name="Dueholm M.S."/>
            <person name="Nielsen P.H."/>
            <person name="Albertsen M."/>
        </authorList>
    </citation>
    <scope>NUCLEOTIDE SEQUENCE [LARGE SCALE GENOMIC DNA]</scope>
    <source>
        <strain evidence="11">AalE_18-Q3-R2-46_BAT3C.188</strain>
        <strain evidence="12">Ega_18-Q3-R5-49_MAXAC.001</strain>
    </source>
</reference>
<comment type="function">
    <text evidence="8">Catalyzes the removal of elemental sulfur and selenium atoms from L-cysteine, L-cystine, L-selenocysteine, and L-selenocystine to produce L-alanine.</text>
</comment>
<dbReference type="Gene3D" id="3.90.1150.10">
    <property type="entry name" value="Aspartate Aminotransferase, domain 1"/>
    <property type="match status" value="1"/>
</dbReference>
<name>A0A934X3A8_9MICO</name>
<evidence type="ECO:0000256" key="3">
    <source>
        <dbReference type="ARBA" id="ARBA00012239"/>
    </source>
</evidence>
<dbReference type="GO" id="GO:0030170">
    <property type="term" value="F:pyridoxal phosphate binding"/>
    <property type="evidence" value="ECO:0007669"/>
    <property type="project" value="UniProtKB-UniRule"/>
</dbReference>
<protein>
    <recommendedName>
        <fullName evidence="3 8">Cysteine desulfurase</fullName>
        <ecNumber evidence="3 8">2.8.1.7</ecNumber>
    </recommendedName>
</protein>
<feature type="region of interest" description="Disordered" evidence="9">
    <location>
        <begin position="118"/>
        <end position="142"/>
    </location>
</feature>
<comment type="similarity">
    <text evidence="2 8">Belongs to the class-V pyridoxal-phosphate-dependent aminotransferase family. Csd subfamily.</text>
</comment>
<dbReference type="GO" id="GO:0031071">
    <property type="term" value="F:cysteine desulfurase activity"/>
    <property type="evidence" value="ECO:0007669"/>
    <property type="project" value="UniProtKB-UniRule"/>
</dbReference>
<keyword evidence="5 8" id="KW-0663">Pyridoxal phosphate</keyword>
<proteinExistence type="inferred from homology"/>
<gene>
    <name evidence="11" type="primary">sufS</name>
    <name evidence="11" type="ORF">IPF40_04000</name>
    <name evidence="12" type="ORF">IPI13_05155</name>
</gene>
<dbReference type="AlphaFoldDB" id="A0A934X3A8"/>
<evidence type="ECO:0000256" key="2">
    <source>
        <dbReference type="ARBA" id="ARBA00010447"/>
    </source>
</evidence>
<keyword evidence="4 8" id="KW-0808">Transferase</keyword>
<dbReference type="SUPFAM" id="SSF53383">
    <property type="entry name" value="PLP-dependent transferases"/>
    <property type="match status" value="1"/>
</dbReference>
<dbReference type="EMBL" id="JADIXZ010000003">
    <property type="protein sequence ID" value="MBK6300236.1"/>
    <property type="molecule type" value="Genomic_DNA"/>
</dbReference>
<dbReference type="InterPro" id="IPR015421">
    <property type="entry name" value="PyrdxlP-dep_Trfase_major"/>
</dbReference>
<dbReference type="InterPro" id="IPR000192">
    <property type="entry name" value="Aminotrans_V_dom"/>
</dbReference>
<sequence length="449" mass="47505">MTVDPFTDTESARIRADFAILSRTVRDGHPLVYLDSGATSHKPRQVLDAERDFYERTNAAVHRGAHQLSEEGTDAYESARARIAAFIGAGPDEIVFTRNATEAINLVAYAFSNATAGGGGRGGAGAGMPPSRTDAGTDGSPSRFVIGPGDEVLITEMEHHANLVPWQELCRRTGATLRWIPLTPDGQLDLRDLDTLLTTRTKVFAFTHVSNVLGTVNPVAELARRGHAVGALVVLDACQSVPHLPVDVRELGVDLLAFSGHKMLGPLGVGVLWGRPEILDEMPVFLTGGSMIETVTMEASTYAPVPQKFEAGVPVAAQAVGLAAACDYLTAIGMDRVHAHETALAERLVAGLQTRPWVRILGPSDPAVRGSVVSFVVDGVHAHDVGQILDDAGIAVRVGHHCAWPLHRALGVAATTRASFAAYSTAGEVDALLNALDRVPAIFGVEVPA</sequence>
<dbReference type="GO" id="GO:0006534">
    <property type="term" value="P:cysteine metabolic process"/>
    <property type="evidence" value="ECO:0007669"/>
    <property type="project" value="UniProtKB-UniRule"/>
</dbReference>
<evidence type="ECO:0000256" key="7">
    <source>
        <dbReference type="RuleBase" id="RU004504"/>
    </source>
</evidence>
<evidence type="ECO:0000256" key="1">
    <source>
        <dbReference type="ARBA" id="ARBA00001933"/>
    </source>
</evidence>
<evidence type="ECO:0000256" key="8">
    <source>
        <dbReference type="RuleBase" id="RU004506"/>
    </source>
</evidence>
<dbReference type="Gene3D" id="3.40.640.10">
    <property type="entry name" value="Type I PLP-dependent aspartate aminotransferase-like (Major domain)"/>
    <property type="match status" value="1"/>
</dbReference>
<dbReference type="NCBIfam" id="TIGR01979">
    <property type="entry name" value="sufS"/>
    <property type="match status" value="1"/>
</dbReference>
<accession>A0A934X3A8</accession>
<evidence type="ECO:0000256" key="6">
    <source>
        <dbReference type="ARBA" id="ARBA00050776"/>
    </source>
</evidence>
<dbReference type="PANTHER" id="PTHR43586:SF8">
    <property type="entry name" value="CYSTEINE DESULFURASE 1, CHLOROPLASTIC"/>
    <property type="match status" value="1"/>
</dbReference>
<dbReference type="PROSITE" id="PS00595">
    <property type="entry name" value="AA_TRANSFER_CLASS_5"/>
    <property type="match status" value="1"/>
</dbReference>
<dbReference type="PANTHER" id="PTHR43586">
    <property type="entry name" value="CYSTEINE DESULFURASE"/>
    <property type="match status" value="1"/>
</dbReference>
<organism evidence="11 13">
    <name type="scientific">Candidatus Phosphoribacter hodrii</name>
    <dbReference type="NCBI Taxonomy" id="2953743"/>
    <lineage>
        <taxon>Bacteria</taxon>
        <taxon>Bacillati</taxon>
        <taxon>Actinomycetota</taxon>
        <taxon>Actinomycetes</taxon>
        <taxon>Micrococcales</taxon>
        <taxon>Dermatophilaceae</taxon>
        <taxon>Candidatus Phosphoribacter</taxon>
    </lineage>
</organism>
<dbReference type="Proteomes" id="UP000726105">
    <property type="component" value="Unassembled WGS sequence"/>
</dbReference>
<comment type="cofactor">
    <cofactor evidence="1 7">
        <name>pyridoxal 5'-phosphate</name>
        <dbReference type="ChEBI" id="CHEBI:597326"/>
    </cofactor>
</comment>
<evidence type="ECO:0000313" key="11">
    <source>
        <dbReference type="EMBL" id="MBK6300236.1"/>
    </source>
</evidence>
<comment type="catalytic activity">
    <reaction evidence="6 8">
        <text>(sulfur carrier)-H + L-cysteine = (sulfur carrier)-SH + L-alanine</text>
        <dbReference type="Rhea" id="RHEA:43892"/>
        <dbReference type="Rhea" id="RHEA-COMP:14737"/>
        <dbReference type="Rhea" id="RHEA-COMP:14739"/>
        <dbReference type="ChEBI" id="CHEBI:29917"/>
        <dbReference type="ChEBI" id="CHEBI:35235"/>
        <dbReference type="ChEBI" id="CHEBI:57972"/>
        <dbReference type="ChEBI" id="CHEBI:64428"/>
        <dbReference type="EC" id="2.8.1.7"/>
    </reaction>
</comment>
<dbReference type="InterPro" id="IPR015422">
    <property type="entry name" value="PyrdxlP-dep_Trfase_small"/>
</dbReference>
<dbReference type="EC" id="2.8.1.7" evidence="3 8"/>
<evidence type="ECO:0000313" key="14">
    <source>
        <dbReference type="Proteomes" id="UP000726105"/>
    </source>
</evidence>
<dbReference type="Pfam" id="PF00266">
    <property type="entry name" value="Aminotran_5"/>
    <property type="match status" value="2"/>
</dbReference>
<feature type="domain" description="Aminotransferase class V" evidence="10">
    <location>
        <begin position="32"/>
        <end position="114"/>
    </location>
</feature>
<comment type="caution">
    <text evidence="11">The sequence shown here is derived from an EMBL/GenBank/DDBJ whole genome shotgun (WGS) entry which is preliminary data.</text>
</comment>
<evidence type="ECO:0000256" key="9">
    <source>
        <dbReference type="SAM" id="MobiDB-lite"/>
    </source>
</evidence>
<dbReference type="InterPro" id="IPR015424">
    <property type="entry name" value="PyrdxlP-dep_Trfase"/>
</dbReference>
<evidence type="ECO:0000256" key="4">
    <source>
        <dbReference type="ARBA" id="ARBA00022679"/>
    </source>
</evidence>
<dbReference type="Proteomes" id="UP000718281">
    <property type="component" value="Unassembled WGS sequence"/>
</dbReference>
<dbReference type="EMBL" id="JADJIB010000002">
    <property type="protein sequence ID" value="MBK7272564.1"/>
    <property type="molecule type" value="Genomic_DNA"/>
</dbReference>
<evidence type="ECO:0000313" key="12">
    <source>
        <dbReference type="EMBL" id="MBK7272564.1"/>
    </source>
</evidence>
<evidence type="ECO:0000313" key="13">
    <source>
        <dbReference type="Proteomes" id="UP000718281"/>
    </source>
</evidence>
<dbReference type="CDD" id="cd06453">
    <property type="entry name" value="SufS_like"/>
    <property type="match status" value="1"/>
</dbReference>
<dbReference type="InterPro" id="IPR020578">
    <property type="entry name" value="Aminotrans_V_PyrdxlP_BS"/>
</dbReference>
<evidence type="ECO:0000256" key="5">
    <source>
        <dbReference type="ARBA" id="ARBA00022898"/>
    </source>
</evidence>